<proteinExistence type="predicted"/>
<evidence type="ECO:0008006" key="4">
    <source>
        <dbReference type="Google" id="ProtNLM"/>
    </source>
</evidence>
<dbReference type="AlphaFoldDB" id="A0A9P4U3U1"/>
<comment type="caution">
    <text evidence="2">The sequence shown here is derived from an EMBL/GenBank/DDBJ whole genome shotgun (WGS) entry which is preliminary data.</text>
</comment>
<feature type="compositionally biased region" description="Low complexity" evidence="1">
    <location>
        <begin position="250"/>
        <end position="262"/>
    </location>
</feature>
<sequence length="413" mass="46297">MENNNSPSSDEAAKGQQKYQARLAKYREEQAKLQALLDERTRNNQRFSEQFSYSNNGNTARNRSNSQPFATEVPISMPLVRQSQSTQSAAQYQFDDLDDGQLMSRTVDQLADAVKPDENDTNDFLHGFDDRDLKKLRETSEDIPQIVESADGFCCDMCCMRSEFDRLDRFKKHLHDLHFPYPAGILEKEKAEVINRCLQKKKSVQPAEPSTLQPMSAVMCSPIHFLRGRTLPIIRTLARPVAPIQPSPPDIAAATPTTIPTTLNPSDDYANLGRDKLRQLCRDKGLKQAGNTTELLATLHQYDLLGKASGVLSRDSRVIGTHKRSSHGDSDNATEGEGSERMGKARKTNASSVKQVPMITVQKDGPLWHNKQCKAITFDAKISHLYFNREARTHILKVPVPPPMAKILQSVQP</sequence>
<organism evidence="2 3">
    <name type="scientific">Tothia fuscella</name>
    <dbReference type="NCBI Taxonomy" id="1048955"/>
    <lineage>
        <taxon>Eukaryota</taxon>
        <taxon>Fungi</taxon>
        <taxon>Dikarya</taxon>
        <taxon>Ascomycota</taxon>
        <taxon>Pezizomycotina</taxon>
        <taxon>Dothideomycetes</taxon>
        <taxon>Pleosporomycetidae</taxon>
        <taxon>Venturiales</taxon>
        <taxon>Cylindrosympodiaceae</taxon>
        <taxon>Tothia</taxon>
    </lineage>
</organism>
<reference evidence="2" key="1">
    <citation type="journal article" date="2020" name="Stud. Mycol.">
        <title>101 Dothideomycetes genomes: a test case for predicting lifestyles and emergence of pathogens.</title>
        <authorList>
            <person name="Haridas S."/>
            <person name="Albert R."/>
            <person name="Binder M."/>
            <person name="Bloem J."/>
            <person name="Labutti K."/>
            <person name="Salamov A."/>
            <person name="Andreopoulos B."/>
            <person name="Baker S."/>
            <person name="Barry K."/>
            <person name="Bills G."/>
            <person name="Bluhm B."/>
            <person name="Cannon C."/>
            <person name="Castanera R."/>
            <person name="Culley D."/>
            <person name="Daum C."/>
            <person name="Ezra D."/>
            <person name="Gonzalez J."/>
            <person name="Henrissat B."/>
            <person name="Kuo A."/>
            <person name="Liang C."/>
            <person name="Lipzen A."/>
            <person name="Lutzoni F."/>
            <person name="Magnuson J."/>
            <person name="Mondo S."/>
            <person name="Nolan M."/>
            <person name="Ohm R."/>
            <person name="Pangilinan J."/>
            <person name="Park H.-J."/>
            <person name="Ramirez L."/>
            <person name="Alfaro M."/>
            <person name="Sun H."/>
            <person name="Tritt A."/>
            <person name="Yoshinaga Y."/>
            <person name="Zwiers L.-H."/>
            <person name="Turgeon B."/>
            <person name="Goodwin S."/>
            <person name="Spatafora J."/>
            <person name="Crous P."/>
            <person name="Grigoriev I."/>
        </authorList>
    </citation>
    <scope>NUCLEOTIDE SEQUENCE</scope>
    <source>
        <strain evidence="2">CBS 130266</strain>
    </source>
</reference>
<feature type="region of interest" description="Disordered" evidence="1">
    <location>
        <begin position="39"/>
        <end position="67"/>
    </location>
</feature>
<name>A0A9P4U3U1_9PEZI</name>
<accession>A0A9P4U3U1</accession>
<keyword evidence="3" id="KW-1185">Reference proteome</keyword>
<feature type="region of interest" description="Disordered" evidence="1">
    <location>
        <begin position="245"/>
        <end position="270"/>
    </location>
</feature>
<dbReference type="Proteomes" id="UP000800235">
    <property type="component" value="Unassembled WGS sequence"/>
</dbReference>
<protein>
    <recommendedName>
        <fullName evidence="4">SAP domain-containing protein</fullName>
    </recommendedName>
</protein>
<dbReference type="EMBL" id="MU007013">
    <property type="protein sequence ID" value="KAF2435292.1"/>
    <property type="molecule type" value="Genomic_DNA"/>
</dbReference>
<gene>
    <name evidence="2" type="ORF">EJ08DRAFT_656332</name>
</gene>
<evidence type="ECO:0000313" key="2">
    <source>
        <dbReference type="EMBL" id="KAF2435292.1"/>
    </source>
</evidence>
<evidence type="ECO:0000313" key="3">
    <source>
        <dbReference type="Proteomes" id="UP000800235"/>
    </source>
</evidence>
<evidence type="ECO:0000256" key="1">
    <source>
        <dbReference type="SAM" id="MobiDB-lite"/>
    </source>
</evidence>
<feature type="compositionally biased region" description="Polar residues" evidence="1">
    <location>
        <begin position="44"/>
        <end position="67"/>
    </location>
</feature>
<feature type="region of interest" description="Disordered" evidence="1">
    <location>
        <begin position="1"/>
        <end position="20"/>
    </location>
</feature>
<feature type="region of interest" description="Disordered" evidence="1">
    <location>
        <begin position="316"/>
        <end position="353"/>
    </location>
</feature>